<organism evidence="2 3">
    <name type="scientific">Candidatus Onthovivens merdipullorum</name>
    <dbReference type="NCBI Taxonomy" id="2840889"/>
    <lineage>
        <taxon>Bacteria</taxon>
        <taxon>Bacillati</taxon>
        <taxon>Bacillota</taxon>
        <taxon>Bacilli</taxon>
        <taxon>Bacillales</taxon>
        <taxon>Candidatus Onthovivens</taxon>
    </lineage>
</organism>
<protein>
    <submittedName>
        <fullName evidence="2">Anion permease</fullName>
    </submittedName>
</protein>
<keyword evidence="1" id="KW-0812">Transmembrane</keyword>
<name>A0A9D9DI15_9BACL</name>
<dbReference type="Proteomes" id="UP000823613">
    <property type="component" value="Unassembled WGS sequence"/>
</dbReference>
<dbReference type="EMBL" id="JADIMY010000114">
    <property type="protein sequence ID" value="MBO8427989.1"/>
    <property type="molecule type" value="Genomic_DNA"/>
</dbReference>
<evidence type="ECO:0000313" key="3">
    <source>
        <dbReference type="Proteomes" id="UP000823613"/>
    </source>
</evidence>
<feature type="non-terminal residue" evidence="2">
    <location>
        <position position="132"/>
    </location>
</feature>
<reference evidence="2" key="1">
    <citation type="submission" date="2020-10" db="EMBL/GenBank/DDBJ databases">
        <authorList>
            <person name="Gilroy R."/>
        </authorList>
    </citation>
    <scope>NUCLEOTIDE SEQUENCE</scope>
    <source>
        <strain evidence="2">11159</strain>
    </source>
</reference>
<proteinExistence type="predicted"/>
<feature type="transmembrane region" description="Helical" evidence="1">
    <location>
        <begin position="41"/>
        <end position="72"/>
    </location>
</feature>
<feature type="transmembrane region" description="Helical" evidence="1">
    <location>
        <begin position="84"/>
        <end position="103"/>
    </location>
</feature>
<sequence length="132" mass="14834">MKTKLKDNTIFRAIIIPICVILCFIGQFIPSINGLSSDGFGVIFIFIGTLILWLTIGIDWPSLLCLLALGFINNFGFNKVLTSSFGNSTFAFLLFTFICTYAISKTTLIKRIAIYFVNLKISKKNGYFFIFS</sequence>
<evidence type="ECO:0000313" key="2">
    <source>
        <dbReference type="EMBL" id="MBO8427989.1"/>
    </source>
</evidence>
<dbReference type="AlphaFoldDB" id="A0A9D9DI15"/>
<feature type="transmembrane region" description="Helical" evidence="1">
    <location>
        <begin position="9"/>
        <end position="29"/>
    </location>
</feature>
<comment type="caution">
    <text evidence="2">The sequence shown here is derived from an EMBL/GenBank/DDBJ whole genome shotgun (WGS) entry which is preliminary data.</text>
</comment>
<evidence type="ECO:0000256" key="1">
    <source>
        <dbReference type="SAM" id="Phobius"/>
    </source>
</evidence>
<gene>
    <name evidence="2" type="ORF">IAC58_05565</name>
</gene>
<reference evidence="2" key="2">
    <citation type="journal article" date="2021" name="PeerJ">
        <title>Extensive microbial diversity within the chicken gut microbiome revealed by metagenomics and culture.</title>
        <authorList>
            <person name="Gilroy R."/>
            <person name="Ravi A."/>
            <person name="Getino M."/>
            <person name="Pursley I."/>
            <person name="Horton D.L."/>
            <person name="Alikhan N.F."/>
            <person name="Baker D."/>
            <person name="Gharbi K."/>
            <person name="Hall N."/>
            <person name="Watson M."/>
            <person name="Adriaenssens E.M."/>
            <person name="Foster-Nyarko E."/>
            <person name="Jarju S."/>
            <person name="Secka A."/>
            <person name="Antonio M."/>
            <person name="Oren A."/>
            <person name="Chaudhuri R.R."/>
            <person name="La Ragione R."/>
            <person name="Hildebrand F."/>
            <person name="Pallen M.J."/>
        </authorList>
    </citation>
    <scope>NUCLEOTIDE SEQUENCE</scope>
    <source>
        <strain evidence="2">11159</strain>
    </source>
</reference>
<accession>A0A9D9DI15</accession>
<keyword evidence="1" id="KW-0472">Membrane</keyword>
<keyword evidence="1" id="KW-1133">Transmembrane helix</keyword>